<dbReference type="SMART" id="SM00341">
    <property type="entry name" value="HRDC"/>
    <property type="match status" value="2"/>
</dbReference>
<dbReference type="Gene3D" id="1.10.150.80">
    <property type="entry name" value="HRDC domain"/>
    <property type="match status" value="2"/>
</dbReference>
<dbReference type="Gene3D" id="3.30.420.10">
    <property type="entry name" value="Ribonuclease H-like superfamily/Ribonuclease H"/>
    <property type="match status" value="1"/>
</dbReference>
<dbReference type="SUPFAM" id="SSF53098">
    <property type="entry name" value="Ribonuclease H-like"/>
    <property type="match status" value="1"/>
</dbReference>
<gene>
    <name evidence="2" type="ORF">MRX98_06165</name>
</gene>
<organism evidence="2 3">
    <name type="scientific">Desulfatitalea alkaliphila</name>
    <dbReference type="NCBI Taxonomy" id="2929485"/>
    <lineage>
        <taxon>Bacteria</taxon>
        <taxon>Pseudomonadati</taxon>
        <taxon>Thermodesulfobacteriota</taxon>
        <taxon>Desulfobacteria</taxon>
        <taxon>Desulfobacterales</taxon>
        <taxon>Desulfosarcinaceae</taxon>
        <taxon>Desulfatitalea</taxon>
    </lineage>
</organism>
<dbReference type="Pfam" id="PF00570">
    <property type="entry name" value="HRDC"/>
    <property type="match status" value="2"/>
</dbReference>
<sequence>MGQEKKSEGAAPPRYDLIETEADLAAFAREAGAARSLAVDVEADSMFHYQERVCLIQMAANGRIVVIDPLQVPDLTCLKPLFADPAIRKVFHGADYDVRSLYRDFDIRIENLFDTQLASMYLGHSETSLEAVVGHRFGVALDKKFQKKDWSRRPLPPEMVAYAACDVVYLIPLADALTRELEAKGRLTWVLENCRLLSQVRPQENQQPFFVRFRGAGRLAPRQLAALEALLQLRDQLARQKDRPWFKVMSNTSLLKLANEMPTGMKRLKTTKALSPRQVEMYGHAILEALNTARETPDDQLPVYPHRKAPRLSARIPRRIKALRAWRDQVAEALALDPALLFNKALLQEIAVKKPRTTDELARIPEIHQWQVKVFGEKIISVLNAVP</sequence>
<comment type="caution">
    <text evidence="2">The sequence shown here is derived from an EMBL/GenBank/DDBJ whole genome shotgun (WGS) entry which is preliminary data.</text>
</comment>
<dbReference type="InterPro" id="IPR036397">
    <property type="entry name" value="RNaseH_sf"/>
</dbReference>
<dbReference type="EMBL" id="JALJRB010000005">
    <property type="protein sequence ID" value="MCJ8500153.1"/>
    <property type="molecule type" value="Genomic_DNA"/>
</dbReference>
<dbReference type="SUPFAM" id="SSF47819">
    <property type="entry name" value="HRDC-like"/>
    <property type="match status" value="2"/>
</dbReference>
<dbReference type="AlphaFoldDB" id="A0AA41R6U4"/>
<dbReference type="RefSeq" id="WP_246903978.1">
    <property type="nucleotide sequence ID" value="NZ_JALJRB010000005.1"/>
</dbReference>
<dbReference type="InterPro" id="IPR044876">
    <property type="entry name" value="HRDC_dom_sf"/>
</dbReference>
<evidence type="ECO:0000259" key="1">
    <source>
        <dbReference type="PROSITE" id="PS50967"/>
    </source>
</evidence>
<dbReference type="SMART" id="SM00474">
    <property type="entry name" value="35EXOc"/>
    <property type="match status" value="1"/>
</dbReference>
<dbReference type="PROSITE" id="PS50967">
    <property type="entry name" value="HRDC"/>
    <property type="match status" value="2"/>
</dbReference>
<dbReference type="InterPro" id="IPR051086">
    <property type="entry name" value="RNase_D-like"/>
</dbReference>
<evidence type="ECO:0000313" key="2">
    <source>
        <dbReference type="EMBL" id="MCJ8500153.1"/>
    </source>
</evidence>
<dbReference type="GO" id="GO:0003676">
    <property type="term" value="F:nucleic acid binding"/>
    <property type="evidence" value="ECO:0007669"/>
    <property type="project" value="InterPro"/>
</dbReference>
<feature type="domain" description="HRDC" evidence="1">
    <location>
        <begin position="220"/>
        <end position="300"/>
    </location>
</feature>
<dbReference type="PANTHER" id="PTHR47649:SF1">
    <property type="entry name" value="RIBONUCLEASE D"/>
    <property type="match status" value="1"/>
</dbReference>
<dbReference type="Proteomes" id="UP001165427">
    <property type="component" value="Unassembled WGS sequence"/>
</dbReference>
<evidence type="ECO:0000313" key="3">
    <source>
        <dbReference type="Proteomes" id="UP001165427"/>
    </source>
</evidence>
<protein>
    <submittedName>
        <fullName evidence="2">HRDC domain-containing protein</fullName>
    </submittedName>
</protein>
<reference evidence="2" key="1">
    <citation type="submission" date="2022-04" db="EMBL/GenBank/DDBJ databases">
        <title>Desulfatitalea alkaliphila sp. nov., a novel anaerobic sulfate-reducing bacterium isolated from terrestrial mud volcano, Taman Peninsula, Russia.</title>
        <authorList>
            <person name="Khomyakova M.A."/>
            <person name="Merkel A.Y."/>
            <person name="Slobodkin A.I."/>
        </authorList>
    </citation>
    <scope>NUCLEOTIDE SEQUENCE</scope>
    <source>
        <strain evidence="2">M08but</strain>
    </source>
</reference>
<dbReference type="InterPro" id="IPR012337">
    <property type="entry name" value="RNaseH-like_sf"/>
</dbReference>
<dbReference type="Pfam" id="PF01612">
    <property type="entry name" value="DNA_pol_A_exo1"/>
    <property type="match status" value="1"/>
</dbReference>
<name>A0AA41R6U4_9BACT</name>
<dbReference type="InterPro" id="IPR002562">
    <property type="entry name" value="3'-5'_exonuclease_dom"/>
</dbReference>
<feature type="domain" description="HRDC" evidence="1">
    <location>
        <begin position="313"/>
        <end position="387"/>
    </location>
</feature>
<dbReference type="InterPro" id="IPR010997">
    <property type="entry name" value="HRDC-like_sf"/>
</dbReference>
<dbReference type="GO" id="GO:0000166">
    <property type="term" value="F:nucleotide binding"/>
    <property type="evidence" value="ECO:0007669"/>
    <property type="project" value="InterPro"/>
</dbReference>
<dbReference type="InterPro" id="IPR002121">
    <property type="entry name" value="HRDC_dom"/>
</dbReference>
<accession>A0AA41R6U4</accession>
<dbReference type="GO" id="GO:0006139">
    <property type="term" value="P:nucleobase-containing compound metabolic process"/>
    <property type="evidence" value="ECO:0007669"/>
    <property type="project" value="InterPro"/>
</dbReference>
<dbReference type="PANTHER" id="PTHR47649">
    <property type="entry name" value="RIBONUCLEASE D"/>
    <property type="match status" value="1"/>
</dbReference>
<proteinExistence type="predicted"/>
<keyword evidence="3" id="KW-1185">Reference proteome</keyword>
<dbReference type="CDD" id="cd06142">
    <property type="entry name" value="RNaseD_exo"/>
    <property type="match status" value="1"/>
</dbReference>
<dbReference type="GO" id="GO:0008408">
    <property type="term" value="F:3'-5' exonuclease activity"/>
    <property type="evidence" value="ECO:0007669"/>
    <property type="project" value="InterPro"/>
</dbReference>